<feature type="compositionally biased region" description="Basic and acidic residues" evidence="1">
    <location>
        <begin position="344"/>
        <end position="358"/>
    </location>
</feature>
<accession>A0A084ESY2</accession>
<name>A0A084ESY2_SPHYA</name>
<sequence length="731" mass="78141">MKLEFLPLESLCISRLNMRHGRRQPDLANLLPSIRKRGILQPLLVRPLCAGSGPTPGQGSTSAGTDRPPGGSSASLAPTHEILAGRRRYHAARLIAAEERDAGSEDRAIPCAILEEGDDAAALEASLLENAARLDPDEVTQWESFVRLVKAGRDIPAIADMFALPPLAVRRILALGNLLPRIRTLYARDEIDRATIRHLTLATKGQQREWLDLREAPGQHAPTGHMLRQWLMGGTAIPVRHALFDVPSSGLETRADLFGEDAYFLDPDAFWTAQNAAIANRREAWLASGWREVIIVPPDSHFALWEHEKCPKRKGGRVYVDIRASGETVIHEAYVRRGEKRKSGRDDGGHDGAHDGAHDASGAQRPLRPEMTSSLAAYVDLHRHAALRVELLERPDIALRLMLAHAMAGALHWHVHADPQQARRADIAESVATAPAQLEFATRRAALLAMIGLADDEPSLCDMRGGEALLLRLFQRLLDLPDKSCLDIVAMLMAESLACGSATLAHLGPLLGVDMGRWWRGDAVFPVLVRDRELLLALLADVAGESVARENGAAKSATLRMMLSDHLGHDNGRAAPEGWVPRWMAFPPGAYSARGGVPMIDADRRACEALAGDGRAGMAGGDRADEMTPALSAVVPGGEIGATGPDLDDPDCSGPGALAPEPLDTDTVVTDASEGEDRILSGAPVDIISPGGEALGICSASAGTMPVAEQTAGHVDVPASDMPGPSAVKAA</sequence>
<feature type="region of interest" description="Disordered" evidence="1">
    <location>
        <begin position="635"/>
        <end position="664"/>
    </location>
</feature>
<dbReference type="Gene3D" id="3.90.1530.30">
    <property type="match status" value="1"/>
</dbReference>
<feature type="region of interest" description="Disordered" evidence="1">
    <location>
        <begin position="50"/>
        <end position="78"/>
    </location>
</feature>
<organism evidence="3 4">
    <name type="scientific">Sphingobium yanoikuyae</name>
    <name type="common">Sphingomonas yanoikuyae</name>
    <dbReference type="NCBI Taxonomy" id="13690"/>
    <lineage>
        <taxon>Bacteria</taxon>
        <taxon>Pseudomonadati</taxon>
        <taxon>Pseudomonadota</taxon>
        <taxon>Alphaproteobacteria</taxon>
        <taxon>Sphingomonadales</taxon>
        <taxon>Sphingomonadaceae</taxon>
        <taxon>Sphingobium</taxon>
    </lineage>
</organism>
<dbReference type="eggNOG" id="COG1475">
    <property type="taxonomic scope" value="Bacteria"/>
</dbReference>
<dbReference type="PATRIC" id="fig|13690.10.peg.542"/>
<dbReference type="Proteomes" id="UP000028534">
    <property type="component" value="Unassembled WGS sequence"/>
</dbReference>
<evidence type="ECO:0000259" key="2">
    <source>
        <dbReference type="SMART" id="SM00470"/>
    </source>
</evidence>
<comment type="caution">
    <text evidence="3">The sequence shown here is derived from an EMBL/GenBank/DDBJ whole genome shotgun (WGS) entry which is preliminary data.</text>
</comment>
<feature type="compositionally biased region" description="Low complexity" evidence="1">
    <location>
        <begin position="50"/>
        <end position="65"/>
    </location>
</feature>
<reference evidence="3 4" key="1">
    <citation type="submission" date="2014-03" db="EMBL/GenBank/DDBJ databases">
        <title>Genome sequence of Sphingobium yanoikuyae B1.</title>
        <authorList>
            <person name="Gan H.M."/>
            <person name="Gan H.Y."/>
            <person name="Savka M.A."/>
        </authorList>
    </citation>
    <scope>NUCLEOTIDE SEQUENCE [LARGE SCALE GENOMIC DNA]</scope>
    <source>
        <strain evidence="3 4">B1</strain>
    </source>
</reference>
<dbReference type="EMBL" id="JGVR01000002">
    <property type="protein sequence ID" value="KEZ21074.1"/>
    <property type="molecule type" value="Genomic_DNA"/>
</dbReference>
<dbReference type="AlphaFoldDB" id="A0A084ESY2"/>
<evidence type="ECO:0000256" key="1">
    <source>
        <dbReference type="SAM" id="MobiDB-lite"/>
    </source>
</evidence>
<dbReference type="GO" id="GO:0005694">
    <property type="term" value="C:chromosome"/>
    <property type="evidence" value="ECO:0007669"/>
    <property type="project" value="TreeGrafter"/>
</dbReference>
<dbReference type="SMART" id="SM00470">
    <property type="entry name" value="ParB"/>
    <property type="match status" value="1"/>
</dbReference>
<dbReference type="SUPFAM" id="SSF110849">
    <property type="entry name" value="ParB/Sulfiredoxin"/>
    <property type="match status" value="1"/>
</dbReference>
<dbReference type="PANTHER" id="PTHR33375:SF7">
    <property type="entry name" value="CHROMOSOME 2-PARTITIONING PROTEIN PARB-RELATED"/>
    <property type="match status" value="1"/>
</dbReference>
<protein>
    <submittedName>
        <fullName evidence="3">ParB-like protein</fullName>
    </submittedName>
</protein>
<proteinExistence type="predicted"/>
<evidence type="ECO:0000313" key="3">
    <source>
        <dbReference type="EMBL" id="KEZ21074.1"/>
    </source>
</evidence>
<evidence type="ECO:0000313" key="4">
    <source>
        <dbReference type="Proteomes" id="UP000028534"/>
    </source>
</evidence>
<dbReference type="GO" id="GO:0007059">
    <property type="term" value="P:chromosome segregation"/>
    <property type="evidence" value="ECO:0007669"/>
    <property type="project" value="TreeGrafter"/>
</dbReference>
<dbReference type="InterPro" id="IPR036086">
    <property type="entry name" value="ParB/Sulfiredoxin_sf"/>
</dbReference>
<dbReference type="PANTHER" id="PTHR33375">
    <property type="entry name" value="CHROMOSOME-PARTITIONING PROTEIN PARB-RELATED"/>
    <property type="match status" value="1"/>
</dbReference>
<dbReference type="RefSeq" id="WP_037516597.1">
    <property type="nucleotide sequence ID" value="NZ_JGVR01000002.1"/>
</dbReference>
<dbReference type="Gene3D" id="1.10.10.2830">
    <property type="match status" value="1"/>
</dbReference>
<feature type="region of interest" description="Disordered" evidence="1">
    <location>
        <begin position="335"/>
        <end position="367"/>
    </location>
</feature>
<dbReference type="SUPFAM" id="SSF109709">
    <property type="entry name" value="KorB DNA-binding domain-like"/>
    <property type="match status" value="1"/>
</dbReference>
<feature type="domain" description="ParB-like N-terminal" evidence="2">
    <location>
        <begin position="4"/>
        <end position="131"/>
    </location>
</feature>
<dbReference type="InterPro" id="IPR050336">
    <property type="entry name" value="Chromosome_partition/occlusion"/>
</dbReference>
<dbReference type="InterPro" id="IPR003115">
    <property type="entry name" value="ParB_N"/>
</dbReference>
<gene>
    <name evidence="3" type="ORF">CP98_00523</name>
</gene>